<dbReference type="PANTHER" id="PTHR21666">
    <property type="entry name" value="PEPTIDASE-RELATED"/>
    <property type="match status" value="1"/>
</dbReference>
<dbReference type="Pfam" id="PF01471">
    <property type="entry name" value="PG_binding_1"/>
    <property type="match status" value="1"/>
</dbReference>
<dbReference type="AlphaFoldDB" id="A0A1F6V7A2"/>
<comment type="caution">
    <text evidence="3">The sequence shown here is derived from an EMBL/GenBank/DDBJ whole genome shotgun (WGS) entry which is preliminary data.</text>
</comment>
<dbReference type="SUPFAM" id="SSF51261">
    <property type="entry name" value="Duplicated hybrid motif"/>
    <property type="match status" value="1"/>
</dbReference>
<evidence type="ECO:0000313" key="3">
    <source>
        <dbReference type="EMBL" id="OGI65523.1"/>
    </source>
</evidence>
<dbReference type="PANTHER" id="PTHR21666:SF270">
    <property type="entry name" value="MUREIN HYDROLASE ACTIVATOR ENVC"/>
    <property type="match status" value="1"/>
</dbReference>
<dbReference type="InterPro" id="IPR002477">
    <property type="entry name" value="Peptidoglycan-bd-like"/>
</dbReference>
<name>A0A1F6V7A2_9BACT</name>
<dbReference type="InterPro" id="IPR050570">
    <property type="entry name" value="Cell_wall_metabolism_enzyme"/>
</dbReference>
<dbReference type="GO" id="GO:0004222">
    <property type="term" value="F:metalloendopeptidase activity"/>
    <property type="evidence" value="ECO:0007669"/>
    <property type="project" value="TreeGrafter"/>
</dbReference>
<dbReference type="InterPro" id="IPR036366">
    <property type="entry name" value="PGBDSf"/>
</dbReference>
<evidence type="ECO:0000313" key="4">
    <source>
        <dbReference type="Proteomes" id="UP000177370"/>
    </source>
</evidence>
<organism evidence="3 4">
    <name type="scientific">Candidatus Nomurabacteria bacterium RIFCSPHIGHO2_01_FULL_40_24b</name>
    <dbReference type="NCBI Taxonomy" id="1801739"/>
    <lineage>
        <taxon>Bacteria</taxon>
        <taxon>Candidatus Nomuraibacteriota</taxon>
    </lineage>
</organism>
<gene>
    <name evidence="3" type="ORF">A2647_03540</name>
</gene>
<dbReference type="Proteomes" id="UP000177370">
    <property type="component" value="Unassembled WGS sequence"/>
</dbReference>
<feature type="domain" description="Peptidoglycan binding-like" evidence="1">
    <location>
        <begin position="269"/>
        <end position="324"/>
    </location>
</feature>
<accession>A0A1F6V7A2</accession>
<dbReference type="Gene3D" id="2.70.70.10">
    <property type="entry name" value="Glucose Permease (Domain IIA)"/>
    <property type="match status" value="1"/>
</dbReference>
<proteinExistence type="predicted"/>
<dbReference type="EMBL" id="MFTP01000017">
    <property type="protein sequence ID" value="OGI65523.1"/>
    <property type="molecule type" value="Genomic_DNA"/>
</dbReference>
<dbReference type="CDD" id="cd12797">
    <property type="entry name" value="M23_peptidase"/>
    <property type="match status" value="1"/>
</dbReference>
<dbReference type="Gene3D" id="1.10.101.10">
    <property type="entry name" value="PGBD-like superfamily/PGBD"/>
    <property type="match status" value="1"/>
</dbReference>
<reference evidence="3 4" key="1">
    <citation type="journal article" date="2016" name="Nat. Commun.">
        <title>Thousands of microbial genomes shed light on interconnected biogeochemical processes in an aquifer system.</title>
        <authorList>
            <person name="Anantharaman K."/>
            <person name="Brown C.T."/>
            <person name="Hug L.A."/>
            <person name="Sharon I."/>
            <person name="Castelle C.J."/>
            <person name="Probst A.J."/>
            <person name="Thomas B.C."/>
            <person name="Singh A."/>
            <person name="Wilkins M.J."/>
            <person name="Karaoz U."/>
            <person name="Brodie E.L."/>
            <person name="Williams K.H."/>
            <person name="Hubbard S.S."/>
            <person name="Banfield J.F."/>
        </authorList>
    </citation>
    <scope>NUCLEOTIDE SEQUENCE [LARGE SCALE GENOMIC DNA]</scope>
</reference>
<dbReference type="SUPFAM" id="SSF47090">
    <property type="entry name" value="PGBD-like"/>
    <property type="match status" value="1"/>
</dbReference>
<dbReference type="InterPro" id="IPR011055">
    <property type="entry name" value="Dup_hybrid_motif"/>
</dbReference>
<dbReference type="Pfam" id="PF01551">
    <property type="entry name" value="Peptidase_M23"/>
    <property type="match status" value="1"/>
</dbReference>
<dbReference type="InterPro" id="IPR036365">
    <property type="entry name" value="PGBD-like_sf"/>
</dbReference>
<feature type="domain" description="M23ase beta-sheet core" evidence="2">
    <location>
        <begin position="80"/>
        <end position="178"/>
    </location>
</feature>
<protein>
    <submittedName>
        <fullName evidence="3">Uncharacterized protein</fullName>
    </submittedName>
</protein>
<dbReference type="InterPro" id="IPR016047">
    <property type="entry name" value="M23ase_b-sheet_dom"/>
</dbReference>
<evidence type="ECO:0000259" key="2">
    <source>
        <dbReference type="Pfam" id="PF01551"/>
    </source>
</evidence>
<sequence>MKNICGKLISLSLFLLIAIMVFPSSTSAQYSGRGYSSSLRRKINELADRKMVNVPVPILFGVTPDNITSDFGDPRSGGRQHEGQDIMAPKGAPIVTPTEAVVLRTDTGDSAGKYVYTANPGRETFAYMHLNEIADIDEGDVLKKGDLIGYVGNTGNASSGVPHLHFEIHNDDGDPMNPYPRLTRIFPLADKIKYLESILKDADDEEELAEFLVKMYRSELVLARTLGIILPPEIINALEIVPVSLSPLPAYVPQALNIPVGDLSLGSRGLDVVALQNFLISKNAGFYNGVVADGVFGLVTQRALIDYQTDVGIKPALGYYGAITRAYIVAHP</sequence>
<evidence type="ECO:0000259" key="1">
    <source>
        <dbReference type="Pfam" id="PF01471"/>
    </source>
</evidence>